<dbReference type="OMA" id="EDRNSWM"/>
<keyword evidence="6" id="KW-0863">Zinc-finger</keyword>
<dbReference type="SMR" id="A0A5F8ARC2"/>
<keyword evidence="13" id="KW-1185">Reference proteome</keyword>
<feature type="compositionally biased region" description="Polar residues" evidence="9">
    <location>
        <begin position="1484"/>
        <end position="1494"/>
    </location>
</feature>
<evidence type="ECO:0000313" key="13">
    <source>
        <dbReference type="Proteomes" id="UP000006718"/>
    </source>
</evidence>
<keyword evidence="2" id="KW-0963">Cytoplasm</keyword>
<dbReference type="STRING" id="9544.ENSMMUP00000080402"/>
<dbReference type="Bgee" id="ENSMMUG00000028906">
    <property type="expression patterns" value="Expressed in spleen and 19 other cell types or tissues"/>
</dbReference>
<dbReference type="InterPro" id="IPR000219">
    <property type="entry name" value="DH_dom"/>
</dbReference>
<dbReference type="Ensembl" id="ENSMMUT00000086249.1">
    <property type="protein sequence ID" value="ENSMMUP00000080402.1"/>
    <property type="gene ID" value="ENSMMUG00000028906.3"/>
</dbReference>
<reference evidence="12" key="3">
    <citation type="submission" date="2025-08" db="UniProtKB">
        <authorList>
            <consortium name="Ensembl"/>
        </authorList>
    </citation>
    <scope>IDENTIFICATION</scope>
    <source>
        <strain evidence="12">17573</strain>
    </source>
</reference>
<feature type="region of interest" description="Disordered" evidence="9">
    <location>
        <begin position="266"/>
        <end position="299"/>
    </location>
</feature>
<gene>
    <name evidence="12" type="primary">ARHGEF18</name>
</gene>
<feature type="region of interest" description="Disordered" evidence="9">
    <location>
        <begin position="360"/>
        <end position="388"/>
    </location>
</feature>
<dbReference type="GO" id="GO:0008270">
    <property type="term" value="F:zinc ion binding"/>
    <property type="evidence" value="ECO:0007669"/>
    <property type="project" value="UniProtKB-KW"/>
</dbReference>
<dbReference type="ExpressionAtlas" id="A0A5F8ARC2">
    <property type="expression patterns" value="baseline"/>
</dbReference>
<evidence type="ECO:0000259" key="11">
    <source>
        <dbReference type="PROSITE" id="PS50010"/>
    </source>
</evidence>
<dbReference type="PROSITE" id="PS50010">
    <property type="entry name" value="DH_2"/>
    <property type="match status" value="1"/>
</dbReference>
<feature type="region of interest" description="Disordered" evidence="9">
    <location>
        <begin position="1123"/>
        <end position="1207"/>
    </location>
</feature>
<evidence type="ECO:0000256" key="5">
    <source>
        <dbReference type="ARBA" id="ARBA00022723"/>
    </source>
</evidence>
<reference evidence="13" key="1">
    <citation type="journal article" date="2007" name="Science">
        <title>Evolutionary and biomedical insights from the rhesus macaque genome.</title>
        <authorList>
            <person name="Gibbs R.A."/>
            <person name="Rogers J."/>
            <person name="Katze M.G."/>
            <person name="Bumgarner R."/>
            <person name="Weinstock G.M."/>
            <person name="Mardis E.R."/>
            <person name="Remington K.A."/>
            <person name="Strausberg R.L."/>
            <person name="Venter J.C."/>
            <person name="Wilson R.K."/>
            <person name="Batzer M.A."/>
            <person name="Bustamante C.D."/>
            <person name="Eichler E.E."/>
            <person name="Hahn M.W."/>
            <person name="Hardison R.C."/>
            <person name="Makova K.D."/>
            <person name="Miller W."/>
            <person name="Milosavljevic A."/>
            <person name="Palermo R.E."/>
            <person name="Siepel A."/>
            <person name="Sikela J.M."/>
            <person name="Attaway T."/>
            <person name="Bell S."/>
            <person name="Bernard K.E."/>
            <person name="Buhay C.J."/>
            <person name="Chandrabose M.N."/>
            <person name="Dao M."/>
            <person name="Davis C."/>
            <person name="Delehaunty K.D."/>
            <person name="Ding Y."/>
            <person name="Dinh H.H."/>
            <person name="Dugan-Rocha S."/>
            <person name="Fulton L.A."/>
            <person name="Gabisi R.A."/>
            <person name="Garner T.T."/>
            <person name="Godfrey J."/>
            <person name="Hawes A.C."/>
            <person name="Hernandez J."/>
            <person name="Hines S."/>
            <person name="Holder M."/>
            <person name="Hume J."/>
            <person name="Jhangiani S.N."/>
            <person name="Joshi V."/>
            <person name="Khan Z.M."/>
            <person name="Kirkness E.F."/>
            <person name="Cree A."/>
            <person name="Fowler R.G."/>
            <person name="Lee S."/>
            <person name="Lewis L.R."/>
            <person name="Li Z."/>
            <person name="Liu Y.-S."/>
            <person name="Moore S.M."/>
            <person name="Muzny D."/>
            <person name="Nazareth L.V."/>
            <person name="Ngo D.N."/>
            <person name="Okwuonu G.O."/>
            <person name="Pai G."/>
            <person name="Parker D."/>
            <person name="Paul H.A."/>
            <person name="Pfannkoch C."/>
            <person name="Pohl C.S."/>
            <person name="Rogers Y.-H.C."/>
            <person name="Ruiz S.J."/>
            <person name="Sabo A."/>
            <person name="Santibanez J."/>
            <person name="Schneider B.W."/>
            <person name="Smith S.M."/>
            <person name="Sodergren E."/>
            <person name="Svatek A.F."/>
            <person name="Utterback T.R."/>
            <person name="Vattathil S."/>
            <person name="Warren W."/>
            <person name="White C.S."/>
            <person name="Chinwalla A.T."/>
            <person name="Feng Y."/>
            <person name="Halpern A.L."/>
            <person name="Hillier L.W."/>
            <person name="Huang X."/>
            <person name="Minx P."/>
            <person name="Nelson J.O."/>
            <person name="Pepin K.H."/>
            <person name="Qin X."/>
            <person name="Sutton G.G."/>
            <person name="Venter E."/>
            <person name="Walenz B.P."/>
            <person name="Wallis J.W."/>
            <person name="Worley K.C."/>
            <person name="Yang S.-P."/>
            <person name="Jones S.M."/>
            <person name="Marra M.A."/>
            <person name="Rocchi M."/>
            <person name="Schein J.E."/>
            <person name="Baertsch R."/>
            <person name="Clarke L."/>
            <person name="Csuros M."/>
            <person name="Glasscock J."/>
            <person name="Harris R.A."/>
            <person name="Havlak P."/>
            <person name="Jackson A.R."/>
            <person name="Jiang H."/>
            <person name="Liu Y."/>
            <person name="Messina D.N."/>
            <person name="Shen Y."/>
            <person name="Song H.X.-Z."/>
            <person name="Wylie T."/>
            <person name="Zhang L."/>
            <person name="Birney E."/>
            <person name="Han K."/>
            <person name="Konkel M.K."/>
            <person name="Lee J."/>
            <person name="Smit A.F.A."/>
            <person name="Ullmer B."/>
            <person name="Wang H."/>
            <person name="Xing J."/>
            <person name="Burhans R."/>
            <person name="Cheng Z."/>
            <person name="Karro J.E."/>
            <person name="Ma J."/>
            <person name="Raney B."/>
            <person name="She X."/>
            <person name="Cox M.J."/>
            <person name="Demuth J.P."/>
            <person name="Dumas L.J."/>
            <person name="Han S.-G."/>
            <person name="Hopkins J."/>
            <person name="Karimpour-Fard A."/>
            <person name="Kim Y.H."/>
            <person name="Pollack J.R."/>
            <person name="Vinar T."/>
            <person name="Addo-Quaye C."/>
            <person name="Degenhardt J."/>
            <person name="Denby A."/>
            <person name="Hubisz M.J."/>
            <person name="Indap A."/>
            <person name="Kosiol C."/>
            <person name="Lahn B.T."/>
            <person name="Lawson H.A."/>
            <person name="Marklein A."/>
            <person name="Nielsen R."/>
            <person name="Vallender E.J."/>
            <person name="Clark A.G."/>
            <person name="Ferguson B."/>
            <person name="Hernandez R.D."/>
            <person name="Hirani K."/>
            <person name="Kehrer-Sawatzki H."/>
            <person name="Kolb J."/>
            <person name="Patil S."/>
            <person name="Pu L.-L."/>
            <person name="Ren Y."/>
            <person name="Smith D.G."/>
            <person name="Wheeler D.A."/>
            <person name="Schenck I."/>
            <person name="Ball E.V."/>
            <person name="Chen R."/>
            <person name="Cooper D.N."/>
            <person name="Giardine B."/>
            <person name="Hsu F."/>
            <person name="Kent W.J."/>
            <person name="Lesk A."/>
            <person name="Nelson D.L."/>
            <person name="O'brien W.E."/>
            <person name="Pruefer K."/>
            <person name="Stenson P.D."/>
            <person name="Wallace J.C."/>
            <person name="Ke H."/>
            <person name="Liu X.-M."/>
            <person name="Wang P."/>
            <person name="Xiang A.P."/>
            <person name="Yang F."/>
            <person name="Barber G.P."/>
            <person name="Haussler D."/>
            <person name="Karolchik D."/>
            <person name="Kern A.D."/>
            <person name="Kuhn R.M."/>
            <person name="Smith K.E."/>
            <person name="Zwieg A.S."/>
        </authorList>
    </citation>
    <scope>NUCLEOTIDE SEQUENCE [LARGE SCALE GENOMIC DNA]</scope>
    <source>
        <strain evidence="13">17573</strain>
    </source>
</reference>
<feature type="region of interest" description="Disordered" evidence="9">
    <location>
        <begin position="1372"/>
        <end position="1441"/>
    </location>
</feature>
<dbReference type="FunCoup" id="A0A5F8ARC2">
    <property type="interactions" value="1015"/>
</dbReference>
<dbReference type="GO" id="GO:0051497">
    <property type="term" value="P:negative regulation of stress fiber assembly"/>
    <property type="evidence" value="ECO:0007669"/>
    <property type="project" value="Ensembl"/>
</dbReference>
<proteinExistence type="predicted"/>
<feature type="compositionally biased region" description="Pro residues" evidence="9">
    <location>
        <begin position="1564"/>
        <end position="1574"/>
    </location>
</feature>
<feature type="domain" description="PH" evidence="10">
    <location>
        <begin position="914"/>
        <end position="1016"/>
    </location>
</feature>
<dbReference type="InterPro" id="IPR035899">
    <property type="entry name" value="DBL_dom_sf"/>
</dbReference>
<comment type="subcellular location">
    <subcellularLocation>
        <location evidence="1">Cytoplasm</location>
    </subcellularLocation>
</comment>
<keyword evidence="4" id="KW-0344">Guanine-nucleotide releasing factor</keyword>
<dbReference type="PANTHER" id="PTHR47440:SF1">
    <property type="entry name" value="RHO_RAC GUANINE NUCLEOTIDE EXCHANGE FACTOR 18"/>
    <property type="match status" value="1"/>
</dbReference>
<dbReference type="GO" id="GO:0045177">
    <property type="term" value="C:apical part of cell"/>
    <property type="evidence" value="ECO:0007669"/>
    <property type="project" value="Ensembl"/>
</dbReference>
<protein>
    <submittedName>
        <fullName evidence="12">Rho/Rac guanine nucleotide exchange factor 18</fullName>
    </submittedName>
</protein>
<dbReference type="GO" id="GO:0008360">
    <property type="term" value="P:regulation of cell shape"/>
    <property type="evidence" value="ECO:0007669"/>
    <property type="project" value="Ensembl"/>
</dbReference>
<evidence type="ECO:0000256" key="7">
    <source>
        <dbReference type="ARBA" id="ARBA00022833"/>
    </source>
</evidence>
<dbReference type="SUPFAM" id="SSF50729">
    <property type="entry name" value="PH domain-like"/>
    <property type="match status" value="1"/>
</dbReference>
<evidence type="ECO:0000259" key="10">
    <source>
        <dbReference type="PROSITE" id="PS50003"/>
    </source>
</evidence>
<dbReference type="InterPro" id="IPR037744">
    <property type="entry name" value="ARHGEF18_PH"/>
</dbReference>
<keyword evidence="8" id="KW-0175">Coiled coil</keyword>
<feature type="region of interest" description="Disordered" evidence="9">
    <location>
        <begin position="556"/>
        <end position="603"/>
    </location>
</feature>
<dbReference type="CDD" id="cd00160">
    <property type="entry name" value="RhoGEF"/>
    <property type="match status" value="1"/>
</dbReference>
<accession>A0A5F8ARC2</accession>
<reference evidence="12" key="4">
    <citation type="submission" date="2025-09" db="UniProtKB">
        <authorList>
            <consortium name="Ensembl"/>
        </authorList>
    </citation>
    <scope>IDENTIFICATION</scope>
    <source>
        <strain evidence="12">17573</strain>
    </source>
</reference>
<dbReference type="PROSITE" id="PS50003">
    <property type="entry name" value="PH_DOMAIN"/>
    <property type="match status" value="1"/>
</dbReference>
<dbReference type="FunFam" id="2.30.29.30:FF:000021">
    <property type="entry name" value="Rho guanine nucleotide exchange factor 2"/>
    <property type="match status" value="1"/>
</dbReference>
<evidence type="ECO:0000256" key="1">
    <source>
        <dbReference type="ARBA" id="ARBA00004496"/>
    </source>
</evidence>
<evidence type="ECO:0000256" key="3">
    <source>
        <dbReference type="ARBA" id="ARBA00022553"/>
    </source>
</evidence>
<feature type="compositionally biased region" description="Basic and acidic residues" evidence="9">
    <location>
        <begin position="280"/>
        <end position="291"/>
    </location>
</feature>
<feature type="compositionally biased region" description="Pro residues" evidence="9">
    <location>
        <begin position="1530"/>
        <end position="1547"/>
    </location>
</feature>
<dbReference type="CDD" id="cd15794">
    <property type="entry name" value="PH_ARHGEF18"/>
    <property type="match status" value="1"/>
</dbReference>
<dbReference type="Gene3D" id="1.20.900.10">
    <property type="entry name" value="Dbl homology (DH) domain"/>
    <property type="match status" value="1"/>
</dbReference>
<sequence>MCVSVSLCVPTMLGFVWVPESLRIHMTCMSLYVAVYIPMCLGEAPTPCFSPAVGSTGSCWVWVEDAGPPPQLPTPPPQDTCMHRAEGWEQGSLPLEPPSSVLFLGPSIGLQLGAEWRACRQAVEKEEVEVLLGHSVVIRGSTLGPDRNPGHRSWGLQELVARLGAYRSKNRAPSEICGHKRSPQGTGIREGPPGSEPKSCVQPCDSGAVASATNSSSGSWKPENPDFFSAMGDDQEDDFPRRLSESAEDLSLDLGALQGSEYLQDLGLGAPSHSQPGEAPDSRAPSEEPGRDSLFSNLAGSQDLSRRRSWERSRSCSESWRRLSLDASAVDEEPCLPRTLASLALNLPGGGLKTWTQECLSGGGTPAESPGKECDSPKKRVRSRSVPVSSYEIRSPEISPDLEVPAPPVQGLEPPVLECMEKDHVEPDHVLIVQQVLQELRQYHGARQRACMSPSSGEAHSNLTWFEFLSESEDSAGKNEKSDKSTSVKRRLSCLRSRVTRQKEKGKSPAHLKDKGQDAPERRECVNGHQLVQGTFSSPSSCPLCGKPLLSSASLKENPRGTLLSDGSPALSRNVGMTVSQKGGPQPTPSPAGPGTQLGPLTGEMDEADSVLLKLKQTADDSLSLTASNAESIFVEDPYAASLRSEIESDGHEFEAESWSLAVDPAYAKKQKREVVKRQDVLYELMQTEVHHVRTLKIMLKVYSRALQEELQFSSKAIGRLFPCADDLLETHSHFLARLKERRQGSLEEGSDRNYVIQKIGDLLVQQFSGENGERMKEKYGVFCSGHNEAVSHYKLLLQQNKKFQNLIKKIGNFSIVRRLGVQECILLVTQRITKYPVLVERIIQNTEAGTEDYEDLTQALNLIKDIISQVDAKVSEFEKGQRLREIAGKMDLKSSGKLKNGLTFRKEDMLQRQLHLEGMLCWKTTSGRLKDVLAVLLTDVLLLLQEKDQKYVFASVDSKPPVISLQKLIVREVANEEKAMFLISASLQGPEMYEIYTSSKEDRNTWMAHIRRAVESCPDEEQGPFSLPEEERKVVEARATRLRDFQERLSMKDQLIAQSLLEKQQIYLEMAEMSGLEDLPQPRGLFRGGDPSETLQGELILKSAMSEIEGIQSLICRRLGSANGQAEDGGSSTGPPRRAETFGGYDCTNSPTKNGSFKKKVSSTDPRPRDWRGPPNSPDLKLGHTDVPGGSEESPQVVEAPGMESDSRLPTVLELELVQRIQTLSQLLLNLQAVITHQDSYVETQRAAILEREKQFRLQSTRGNLLLEQERQRNFEKQREERAAVEKLQSQLRQDQQRWERERQRQQQELERAGALLQEREGEARQLRERLEQERAELERQRQAYQHDLERLREAQRAVERERERLELLRRLKKQNTAPGALPPDTLTEAQPPSHPPSFNGEGLEGPRVSMLLSGVGPEYAERPEVARRDSAPTESRLAKSDVPIQLLSATNQFQRQAAVQQQIPTKLAASTKGGKDKGGKSRGSQRWESSASFDLKQQLLLNKFMGKDESTSRNRRSLSPILPSRHSPAPPPDPGFPAPSPPPADSPSEGFSLKAGGTALLPGPPAPSPLPATPLSAKEDASKEDVIFF</sequence>
<dbReference type="VEuPathDB" id="HostDB:ENSMMUG00000028906"/>
<dbReference type="SMART" id="SM00325">
    <property type="entry name" value="RhoGEF"/>
    <property type="match status" value="1"/>
</dbReference>
<dbReference type="GO" id="GO:0030036">
    <property type="term" value="P:actin cytoskeleton organization"/>
    <property type="evidence" value="ECO:0007669"/>
    <property type="project" value="Ensembl"/>
</dbReference>
<feature type="region of interest" description="Disordered" evidence="9">
    <location>
        <begin position="172"/>
        <end position="240"/>
    </location>
</feature>
<dbReference type="InterPro" id="IPR053089">
    <property type="entry name" value="Rho_GEF18"/>
</dbReference>
<dbReference type="InterPro" id="IPR041020">
    <property type="entry name" value="PH_16"/>
</dbReference>
<dbReference type="GO" id="GO:0007264">
    <property type="term" value="P:small GTPase-mediated signal transduction"/>
    <property type="evidence" value="ECO:0007669"/>
    <property type="project" value="Ensembl"/>
</dbReference>
<dbReference type="GO" id="GO:0005886">
    <property type="term" value="C:plasma membrane"/>
    <property type="evidence" value="ECO:0007669"/>
    <property type="project" value="Ensembl"/>
</dbReference>
<dbReference type="Gene3D" id="2.30.29.30">
    <property type="entry name" value="Pleckstrin-homology domain (PH domain)/Phosphotyrosine-binding domain (PTB)"/>
    <property type="match status" value="1"/>
</dbReference>
<dbReference type="Proteomes" id="UP000006718">
    <property type="component" value="Chromosome 19"/>
</dbReference>
<dbReference type="InterPro" id="IPR001849">
    <property type="entry name" value="PH_domain"/>
</dbReference>
<feature type="domain" description="DH" evidence="11">
    <location>
        <begin position="677"/>
        <end position="874"/>
    </location>
</feature>
<evidence type="ECO:0000256" key="9">
    <source>
        <dbReference type="SAM" id="MobiDB-lite"/>
    </source>
</evidence>
<dbReference type="SUPFAM" id="SSF48065">
    <property type="entry name" value="DBL homology domain (DH-domain)"/>
    <property type="match status" value="1"/>
</dbReference>
<dbReference type="PANTHER" id="PTHR47440">
    <property type="entry name" value="RIKEN CDNA A430078G23 GENE"/>
    <property type="match status" value="1"/>
</dbReference>
<feature type="compositionally biased region" description="Basic and acidic residues" evidence="9">
    <location>
        <begin position="475"/>
        <end position="486"/>
    </location>
</feature>
<keyword evidence="7" id="KW-0862">Zinc</keyword>
<dbReference type="GO" id="GO:0005829">
    <property type="term" value="C:cytosol"/>
    <property type="evidence" value="ECO:0007669"/>
    <property type="project" value="Ensembl"/>
</dbReference>
<evidence type="ECO:0000313" key="12">
    <source>
        <dbReference type="Ensembl" id="ENSMMUP00000080402.1"/>
    </source>
</evidence>
<evidence type="ECO:0000256" key="2">
    <source>
        <dbReference type="ARBA" id="ARBA00022490"/>
    </source>
</evidence>
<dbReference type="GeneTree" id="ENSGT00940000157375"/>
<dbReference type="InterPro" id="IPR011993">
    <property type="entry name" value="PH-like_dom_sf"/>
</dbReference>
<dbReference type="Pfam" id="PF00621">
    <property type="entry name" value="RhoGEF"/>
    <property type="match status" value="1"/>
</dbReference>
<evidence type="ECO:0000256" key="8">
    <source>
        <dbReference type="ARBA" id="ARBA00023054"/>
    </source>
</evidence>
<keyword evidence="5" id="KW-0479">Metal-binding</keyword>
<organism evidence="12 13">
    <name type="scientific">Macaca mulatta</name>
    <name type="common">Rhesus macaque</name>
    <dbReference type="NCBI Taxonomy" id="9544"/>
    <lineage>
        <taxon>Eukaryota</taxon>
        <taxon>Metazoa</taxon>
        <taxon>Chordata</taxon>
        <taxon>Craniata</taxon>
        <taxon>Vertebrata</taxon>
        <taxon>Euteleostomi</taxon>
        <taxon>Mammalia</taxon>
        <taxon>Eutheria</taxon>
        <taxon>Euarchontoglires</taxon>
        <taxon>Primates</taxon>
        <taxon>Haplorrhini</taxon>
        <taxon>Catarrhini</taxon>
        <taxon>Cercopithecidae</taxon>
        <taxon>Cercopithecinae</taxon>
        <taxon>Macaca</taxon>
    </lineage>
</organism>
<feature type="compositionally biased region" description="Basic and acidic residues" evidence="9">
    <location>
        <begin position="501"/>
        <end position="522"/>
    </location>
</feature>
<feature type="region of interest" description="Disordered" evidence="9">
    <location>
        <begin position="474"/>
        <end position="522"/>
    </location>
</feature>
<feature type="region of interest" description="Disordered" evidence="9">
    <location>
        <begin position="1466"/>
        <end position="1494"/>
    </location>
</feature>
<keyword evidence="3" id="KW-0597">Phosphoprotein</keyword>
<evidence type="ECO:0000256" key="6">
    <source>
        <dbReference type="ARBA" id="ARBA00022771"/>
    </source>
</evidence>
<reference evidence="12" key="2">
    <citation type="submission" date="2019-01" db="EMBL/GenBank/DDBJ databases">
        <authorList>
            <person name="Graves T."/>
            <person name="Eichler E.E."/>
            <person name="Wilson R.K."/>
        </authorList>
    </citation>
    <scope>NUCLEOTIDE SEQUENCE [LARGE SCALE GENOMIC DNA]</scope>
    <source>
        <strain evidence="12">17573</strain>
    </source>
</reference>
<feature type="region of interest" description="Disordered" evidence="9">
    <location>
        <begin position="1507"/>
        <end position="1591"/>
    </location>
</feature>
<feature type="compositionally biased region" description="Basic and acidic residues" evidence="9">
    <location>
        <begin position="1421"/>
        <end position="1441"/>
    </location>
</feature>
<feature type="compositionally biased region" description="Basic and acidic residues" evidence="9">
    <location>
        <begin position="1579"/>
        <end position="1591"/>
    </location>
</feature>
<dbReference type="GO" id="GO:0005085">
    <property type="term" value="F:guanyl-nucleotide exchange factor activity"/>
    <property type="evidence" value="ECO:0007669"/>
    <property type="project" value="UniProtKB-KW"/>
</dbReference>
<name>A0A5F8ARC2_MACMU</name>
<dbReference type="GO" id="GO:0150105">
    <property type="term" value="P:protein localization to cell-cell junction"/>
    <property type="evidence" value="ECO:0007669"/>
    <property type="project" value="Ensembl"/>
</dbReference>
<dbReference type="SMART" id="SM00233">
    <property type="entry name" value="PH"/>
    <property type="match status" value="1"/>
</dbReference>
<evidence type="ECO:0000256" key="4">
    <source>
        <dbReference type="ARBA" id="ARBA00022658"/>
    </source>
</evidence>
<dbReference type="InParanoid" id="A0A5F8ARC2"/>
<dbReference type="Pfam" id="PF17838">
    <property type="entry name" value="PH_16"/>
    <property type="match status" value="1"/>
</dbReference>
<dbReference type="FunFam" id="1.20.900.10:FF:000004">
    <property type="entry name" value="Rho guanine nucleotide exchange factor 2"/>
    <property type="match status" value="1"/>
</dbReference>